<evidence type="ECO:0000259" key="1">
    <source>
        <dbReference type="Pfam" id="PF21787"/>
    </source>
</evidence>
<comment type="caution">
    <text evidence="2">The sequence shown here is derived from an EMBL/GenBank/DDBJ whole genome shotgun (WGS) entry which is preliminary data.</text>
</comment>
<gene>
    <name evidence="2" type="ORF">ANN_24590</name>
</gene>
<accession>A0ABQ8S3F1</accession>
<protein>
    <recommendedName>
        <fullName evidence="1">Transposable element P transposase-like RNase H domain-containing protein</fullName>
    </recommendedName>
</protein>
<dbReference type="InterPro" id="IPR048365">
    <property type="entry name" value="TNP-like_RNaseH_N"/>
</dbReference>
<evidence type="ECO:0000313" key="2">
    <source>
        <dbReference type="EMBL" id="KAJ4428546.1"/>
    </source>
</evidence>
<dbReference type="EMBL" id="JAJSOF020000037">
    <property type="protein sequence ID" value="KAJ4428546.1"/>
    <property type="molecule type" value="Genomic_DNA"/>
</dbReference>
<dbReference type="Pfam" id="PF21787">
    <property type="entry name" value="TNP-like_RNaseH_N"/>
    <property type="match status" value="1"/>
</dbReference>
<keyword evidence="3" id="KW-1185">Reference proteome</keyword>
<name>A0ABQ8S3F1_PERAM</name>
<dbReference type="Proteomes" id="UP001148838">
    <property type="component" value="Unassembled WGS sequence"/>
</dbReference>
<proteinExistence type="predicted"/>
<organism evidence="2 3">
    <name type="scientific">Periplaneta americana</name>
    <name type="common">American cockroach</name>
    <name type="synonym">Blatta americana</name>
    <dbReference type="NCBI Taxonomy" id="6978"/>
    <lineage>
        <taxon>Eukaryota</taxon>
        <taxon>Metazoa</taxon>
        <taxon>Ecdysozoa</taxon>
        <taxon>Arthropoda</taxon>
        <taxon>Hexapoda</taxon>
        <taxon>Insecta</taxon>
        <taxon>Pterygota</taxon>
        <taxon>Neoptera</taxon>
        <taxon>Polyneoptera</taxon>
        <taxon>Dictyoptera</taxon>
        <taxon>Blattodea</taxon>
        <taxon>Blattoidea</taxon>
        <taxon>Blattidae</taxon>
        <taxon>Blattinae</taxon>
        <taxon>Periplaneta</taxon>
    </lineage>
</organism>
<evidence type="ECO:0000313" key="3">
    <source>
        <dbReference type="Proteomes" id="UP001148838"/>
    </source>
</evidence>
<feature type="domain" description="Transposable element P transposase-like RNase H" evidence="1">
    <location>
        <begin position="9"/>
        <end position="132"/>
    </location>
</feature>
<reference evidence="2 3" key="1">
    <citation type="journal article" date="2022" name="Allergy">
        <title>Genome assembly and annotation of Periplaneta americana reveal a comprehensive cockroach allergen profile.</title>
        <authorList>
            <person name="Wang L."/>
            <person name="Xiong Q."/>
            <person name="Saelim N."/>
            <person name="Wang L."/>
            <person name="Nong W."/>
            <person name="Wan A.T."/>
            <person name="Shi M."/>
            <person name="Liu X."/>
            <person name="Cao Q."/>
            <person name="Hui J.H.L."/>
            <person name="Sookrung N."/>
            <person name="Leung T.F."/>
            <person name="Tungtrongchitr A."/>
            <person name="Tsui S.K.W."/>
        </authorList>
    </citation>
    <scope>NUCLEOTIDE SEQUENCE [LARGE SCALE GENOMIC DNA]</scope>
    <source>
        <strain evidence="2">PWHHKU_190912</strain>
    </source>
</reference>
<sequence>MGSTEYGVGVSPLIKQTLKLEATKLNEIEKVVSLICDEMAIKESLLYNNEKDKMSGLVEAEGVYNKEIGINPVLANKFLCLVIHGLSTKYTIPAAYFMVRNLQGNDLLLLVQQVLKAVKTVDFMCFGLTESQRIQPISTHGISEKLHPDSAVETDVFSVIPRALLTSENESSNE</sequence>